<evidence type="ECO:0000313" key="8">
    <source>
        <dbReference type="Proteomes" id="UP001580928"/>
    </source>
</evidence>
<dbReference type="Gene3D" id="2.70.98.10">
    <property type="match status" value="1"/>
</dbReference>
<evidence type="ECO:0000256" key="1">
    <source>
        <dbReference type="ARBA" id="ARBA00001913"/>
    </source>
</evidence>
<dbReference type="InterPro" id="IPR012939">
    <property type="entry name" value="Glyco_hydro_92"/>
</dbReference>
<dbReference type="Proteomes" id="UP001580928">
    <property type="component" value="Unassembled WGS sequence"/>
</dbReference>
<dbReference type="Pfam" id="PF17678">
    <property type="entry name" value="Glyco_hydro_92N"/>
    <property type="match status" value="1"/>
</dbReference>
<feature type="domain" description="Glycosyl hydrolase family 92" evidence="5">
    <location>
        <begin position="240"/>
        <end position="733"/>
    </location>
</feature>
<evidence type="ECO:0000256" key="2">
    <source>
        <dbReference type="ARBA" id="ARBA00011245"/>
    </source>
</evidence>
<keyword evidence="7" id="KW-0326">Glycosidase</keyword>
<dbReference type="EC" id="3.2.1.-" evidence="7"/>
<keyword evidence="4" id="KW-0732">Signal</keyword>
<dbReference type="InterPro" id="IPR050883">
    <property type="entry name" value="PNGase"/>
</dbReference>
<dbReference type="NCBIfam" id="TIGR01180">
    <property type="entry name" value="aman2_put"/>
    <property type="match status" value="1"/>
</dbReference>
<keyword evidence="3" id="KW-0106">Calcium</keyword>
<dbReference type="GO" id="GO:0016798">
    <property type="term" value="F:hydrolase activity, acting on glycosyl bonds"/>
    <property type="evidence" value="ECO:0007669"/>
    <property type="project" value="UniProtKB-KW"/>
</dbReference>
<gene>
    <name evidence="7" type="ORF">WKR92_07090</name>
</gene>
<comment type="cofactor">
    <cofactor evidence="1">
        <name>Ca(2+)</name>
        <dbReference type="ChEBI" id="CHEBI:29108"/>
    </cofactor>
</comment>
<feature type="signal peptide" evidence="4">
    <location>
        <begin position="1"/>
        <end position="20"/>
    </location>
</feature>
<dbReference type="InterPro" id="IPR041371">
    <property type="entry name" value="GH92_N"/>
</dbReference>
<proteinExistence type="predicted"/>
<dbReference type="EMBL" id="JBBVGT010000002">
    <property type="protein sequence ID" value="MFB5945593.1"/>
    <property type="molecule type" value="Genomic_DNA"/>
</dbReference>
<comment type="subunit">
    <text evidence="2">Monomer.</text>
</comment>
<evidence type="ECO:0000313" key="7">
    <source>
        <dbReference type="EMBL" id="MFB5945593.1"/>
    </source>
</evidence>
<name>A0ABV5CE27_9SPHI</name>
<dbReference type="PANTHER" id="PTHR12143:SF43">
    <property type="entry name" value="PUTATIVE-RELATED"/>
    <property type="match status" value="1"/>
</dbReference>
<dbReference type="Gene3D" id="1.20.1050.60">
    <property type="entry name" value="alpha-1,2-mannosidase"/>
    <property type="match status" value="1"/>
</dbReference>
<evidence type="ECO:0000259" key="6">
    <source>
        <dbReference type="Pfam" id="PF17678"/>
    </source>
</evidence>
<dbReference type="RefSeq" id="WP_375557128.1">
    <property type="nucleotide sequence ID" value="NZ_JBBVGT010000002.1"/>
</dbReference>
<organism evidence="7 8">
    <name type="scientific">Albibacterium profundi</name>
    <dbReference type="NCBI Taxonomy" id="3134906"/>
    <lineage>
        <taxon>Bacteria</taxon>
        <taxon>Pseudomonadati</taxon>
        <taxon>Bacteroidota</taxon>
        <taxon>Sphingobacteriia</taxon>
        <taxon>Sphingobacteriales</taxon>
        <taxon>Sphingobacteriaceae</taxon>
        <taxon>Albibacterium</taxon>
    </lineage>
</organism>
<evidence type="ECO:0000259" key="5">
    <source>
        <dbReference type="Pfam" id="PF07971"/>
    </source>
</evidence>
<dbReference type="Pfam" id="PF07971">
    <property type="entry name" value="Glyco_hydro_92"/>
    <property type="match status" value="1"/>
</dbReference>
<dbReference type="PANTHER" id="PTHR12143">
    <property type="entry name" value="PEPTIDE N-GLYCANASE PNGASE -RELATED"/>
    <property type="match status" value="1"/>
</dbReference>
<dbReference type="InterPro" id="IPR005887">
    <property type="entry name" value="GH92_a_mannosidase_put"/>
</dbReference>
<dbReference type="SUPFAM" id="SSF48208">
    <property type="entry name" value="Six-hairpin glycosidases"/>
    <property type="match status" value="1"/>
</dbReference>
<sequence>MKRFYISFIIVLFSNCVVFAQAPTKKDPVDYVNPTMGNISHLLVPTYPTIHLPNGMLRVYPERPDYTADQIKGLPLIITSHRGRSAFNLSPVQGISEADLQVVHRFTYDNEEIRPYYYEVTLDEENTKVAYAPSSQSALYRIQFTKDEPAFLVFNTIDGDIRVEGNKVYASQKLANNTIVYLFAETDVKPEKAGFLKIGEGIDAQMLEKEGRNVAMAFRFGRGTDKVNIRYGVSFISSEQAENNLRREIADFNLDALAQRGRSIWNEALGSIAVEGILDDDKTVFYTSLYRCFERPVSITEDGRYFSAFDGQVHTDKTPFYTDDWIWDTYRATHPLRLLIDHETESDIINSFLRMTEQMESFWLPTFPEITGDSRRMNSNHGIVTIADAWAKGLRTFDLEKAYTASKNAILEKTLAPWSADSAGWLDEFYHTKGYIPALNPGEEETVPEVHSFEKRQPVAVTLGTSYDEWSLAQIATMLNKNDDAKYFFEKALNYRNLFNAETDFFHPKDKDGNFIEPFDYRYSGGQGAREYYGENNAWIYRWDVPHNVADLIELMGGREQFNKNLDQTFREPLGKSKYDFYSQLPDHTGNVGQFSMANEPSLHIPYLYTYSGKPWMTQKRIHTLMDQWFRNDLMGVPGDEDGGGMSAFVVFSMIGFYPVTPGLPVYTIGSPFFEKATIHMSNGNDFSVVAKNYSPKNKYIQSAVLNGKALNKPWFSHKDIQDGGVLELVMGDTANKDWGSAVDAAPPSFQH</sequence>
<keyword evidence="8" id="KW-1185">Reference proteome</keyword>
<accession>A0ABV5CE27</accession>
<keyword evidence="7" id="KW-0378">Hydrolase</keyword>
<feature type="domain" description="Glycosyl hydrolase family 92 N-terminal" evidence="6">
    <location>
        <begin position="31"/>
        <end position="234"/>
    </location>
</feature>
<dbReference type="Gene3D" id="1.20.1610.10">
    <property type="entry name" value="alpha-1,2-mannosidases domains"/>
    <property type="match status" value="1"/>
</dbReference>
<protein>
    <submittedName>
        <fullName evidence="7">GH92 family glycosyl hydrolase</fullName>
        <ecNumber evidence="7">3.2.1.-</ecNumber>
    </submittedName>
</protein>
<reference evidence="7 8" key="1">
    <citation type="submission" date="2024-04" db="EMBL/GenBank/DDBJ databases">
        <title>Albibacterium profundi sp. nov., isolated from sediment of the Challenger Deep of Mariana Trench.</title>
        <authorList>
            <person name="Wang Y."/>
        </authorList>
    </citation>
    <scope>NUCLEOTIDE SEQUENCE [LARGE SCALE GENOMIC DNA]</scope>
    <source>
        <strain evidence="7 8">RHL897</strain>
    </source>
</reference>
<evidence type="ECO:0000256" key="3">
    <source>
        <dbReference type="ARBA" id="ARBA00022837"/>
    </source>
</evidence>
<dbReference type="InterPro" id="IPR014718">
    <property type="entry name" value="GH-type_carb-bd"/>
</dbReference>
<comment type="caution">
    <text evidence="7">The sequence shown here is derived from an EMBL/GenBank/DDBJ whole genome shotgun (WGS) entry which is preliminary data.</text>
</comment>
<dbReference type="Gene3D" id="3.30.2080.10">
    <property type="entry name" value="GH92 mannosidase domain"/>
    <property type="match status" value="1"/>
</dbReference>
<evidence type="ECO:0000256" key="4">
    <source>
        <dbReference type="SAM" id="SignalP"/>
    </source>
</evidence>
<dbReference type="InterPro" id="IPR008928">
    <property type="entry name" value="6-hairpin_glycosidase_sf"/>
</dbReference>
<feature type="chain" id="PRO_5047144580" evidence="4">
    <location>
        <begin position="21"/>
        <end position="752"/>
    </location>
</feature>